<proteinExistence type="predicted"/>
<keyword evidence="3" id="KW-1185">Reference proteome</keyword>
<dbReference type="HOGENOM" id="CLU_3347005_0_0_5"/>
<organism evidence="2 3">
    <name type="scientific">Pelagibacterium halotolerans (strain DSM 22347 / JCM 15775 / CGMCC 1.7692 / B2)</name>
    <dbReference type="NCBI Taxonomy" id="1082931"/>
    <lineage>
        <taxon>Bacteria</taxon>
        <taxon>Pseudomonadati</taxon>
        <taxon>Pseudomonadota</taxon>
        <taxon>Alphaproteobacteria</taxon>
        <taxon>Hyphomicrobiales</taxon>
        <taxon>Devosiaceae</taxon>
        <taxon>Pelagibacterium</taxon>
    </lineage>
</organism>
<reference evidence="2 3" key="1">
    <citation type="journal article" date="2012" name="J. Bacteriol.">
        <title>Complete genome sequence of Pelagibacterium halotolerans B2T.</title>
        <authorList>
            <person name="Huo Y.Y."/>
            <person name="Cheng H."/>
            <person name="Han X.F."/>
            <person name="Jiang X.W."/>
            <person name="Sun C."/>
            <person name="Zhang X.Q."/>
            <person name="Zhu X.F."/>
            <person name="Liu Y.F."/>
            <person name="Li P.F."/>
            <person name="Ni P.X."/>
            <person name="Wu M."/>
        </authorList>
    </citation>
    <scope>NUCLEOTIDE SEQUENCE [LARGE SCALE GENOMIC DNA]</scope>
    <source>
        <strain evidence="3">DSM 22347 / JCM 15775 / CGMCC 1.7692 / B2</strain>
    </source>
</reference>
<sequence length="37" mass="4260">MQFGFCVFANDLNLSHADRGPVKPGQRQRSTLRLWRG</sequence>
<dbReference type="Proteomes" id="UP000008850">
    <property type="component" value="Chromosome"/>
</dbReference>
<dbReference type="EMBL" id="CP003075">
    <property type="protein sequence ID" value="AEQ53663.1"/>
    <property type="molecule type" value="Genomic_DNA"/>
</dbReference>
<accession>G4RBM2</accession>
<name>G4RBM2_PELHB</name>
<dbReference type="STRING" id="1082931.KKY_3681"/>
<dbReference type="AlphaFoldDB" id="G4RBM2"/>
<evidence type="ECO:0000256" key="1">
    <source>
        <dbReference type="SAM" id="MobiDB-lite"/>
    </source>
</evidence>
<evidence type="ECO:0000313" key="2">
    <source>
        <dbReference type="EMBL" id="AEQ53663.1"/>
    </source>
</evidence>
<dbReference type="KEGG" id="phl:KKY_3681"/>
<protein>
    <submittedName>
        <fullName evidence="2">Uncharacterized protein</fullName>
    </submittedName>
</protein>
<evidence type="ECO:0000313" key="3">
    <source>
        <dbReference type="Proteomes" id="UP000008850"/>
    </source>
</evidence>
<feature type="region of interest" description="Disordered" evidence="1">
    <location>
        <begin position="18"/>
        <end position="37"/>
    </location>
</feature>
<gene>
    <name evidence="2" type="ordered locus">KKY_3681</name>
</gene>